<dbReference type="Proteomes" id="UP000027265">
    <property type="component" value="Unassembled WGS sequence"/>
</dbReference>
<accession>A0A067PGL8</accession>
<keyword evidence="5 10" id="KW-0812">Transmembrane</keyword>
<dbReference type="PIRSF" id="PIRSF002744">
    <property type="entry name" value="Pur-cyt_permease"/>
    <property type="match status" value="1"/>
</dbReference>
<feature type="transmembrane region" description="Helical" evidence="10">
    <location>
        <begin position="260"/>
        <end position="279"/>
    </location>
</feature>
<feature type="transmembrane region" description="Helical" evidence="10">
    <location>
        <begin position="117"/>
        <end position="140"/>
    </location>
</feature>
<dbReference type="EMBL" id="KL197731">
    <property type="protein sequence ID" value="KDQ53919.1"/>
    <property type="molecule type" value="Genomic_DNA"/>
</dbReference>
<dbReference type="InterPro" id="IPR026030">
    <property type="entry name" value="Pur-cyt_permease_Fcy2/21/22"/>
</dbReference>
<feature type="transmembrane region" description="Helical" evidence="10">
    <location>
        <begin position="224"/>
        <end position="240"/>
    </location>
</feature>
<feature type="transmembrane region" description="Helical" evidence="10">
    <location>
        <begin position="338"/>
        <end position="364"/>
    </location>
</feature>
<dbReference type="GO" id="GO:0022857">
    <property type="term" value="F:transmembrane transporter activity"/>
    <property type="evidence" value="ECO:0007669"/>
    <property type="project" value="InterPro"/>
</dbReference>
<feature type="compositionally biased region" description="Basic and acidic residues" evidence="9">
    <location>
        <begin position="7"/>
        <end position="23"/>
    </location>
</feature>
<evidence type="ECO:0000256" key="10">
    <source>
        <dbReference type="SAM" id="Phobius"/>
    </source>
</evidence>
<dbReference type="HOGENOM" id="CLU_026016_2_1_1"/>
<evidence type="ECO:0000313" key="11">
    <source>
        <dbReference type="EMBL" id="KDQ53919.1"/>
    </source>
</evidence>
<evidence type="ECO:0000256" key="5">
    <source>
        <dbReference type="ARBA" id="ARBA00022692"/>
    </source>
</evidence>
<evidence type="ECO:0000256" key="3">
    <source>
        <dbReference type="ARBA" id="ARBA00022448"/>
    </source>
</evidence>
<feature type="transmembrane region" description="Helical" evidence="10">
    <location>
        <begin position="501"/>
        <end position="520"/>
    </location>
</feature>
<evidence type="ECO:0000256" key="9">
    <source>
        <dbReference type="SAM" id="MobiDB-lite"/>
    </source>
</evidence>
<evidence type="ECO:0000256" key="8">
    <source>
        <dbReference type="PIRNR" id="PIRNR002744"/>
    </source>
</evidence>
<feature type="transmembrane region" description="Helical" evidence="10">
    <location>
        <begin position="152"/>
        <end position="174"/>
    </location>
</feature>
<feature type="transmembrane region" description="Helical" evidence="10">
    <location>
        <begin position="194"/>
        <end position="212"/>
    </location>
</feature>
<evidence type="ECO:0000256" key="6">
    <source>
        <dbReference type="ARBA" id="ARBA00022989"/>
    </source>
</evidence>
<feature type="transmembrane region" description="Helical" evidence="10">
    <location>
        <begin position="417"/>
        <end position="439"/>
    </location>
</feature>
<evidence type="ECO:0000313" key="12">
    <source>
        <dbReference type="Proteomes" id="UP000027265"/>
    </source>
</evidence>
<dbReference type="GO" id="GO:0015851">
    <property type="term" value="P:nucleobase transport"/>
    <property type="evidence" value="ECO:0007669"/>
    <property type="project" value="UniProtKB-ARBA"/>
</dbReference>
<dbReference type="FunFam" id="1.10.4160.10:FF:000002">
    <property type="entry name" value="Purine-cytosine permease fcyB"/>
    <property type="match status" value="1"/>
</dbReference>
<evidence type="ECO:0008006" key="13">
    <source>
        <dbReference type="Google" id="ProtNLM"/>
    </source>
</evidence>
<evidence type="ECO:0000256" key="1">
    <source>
        <dbReference type="ARBA" id="ARBA00004141"/>
    </source>
</evidence>
<comment type="similarity">
    <text evidence="2 8">Belongs to the purine-cytosine permease (2.A.39) family.</text>
</comment>
<gene>
    <name evidence="11" type="ORF">JAAARDRAFT_182696</name>
</gene>
<protein>
    <recommendedName>
        <fullName evidence="13">Purine-cytosine permease</fullName>
    </recommendedName>
</protein>
<dbReference type="OrthoDB" id="2116389at2759"/>
<dbReference type="InParanoid" id="A0A067PGL8"/>
<keyword evidence="3 8" id="KW-0813">Transport</keyword>
<evidence type="ECO:0000256" key="4">
    <source>
        <dbReference type="ARBA" id="ARBA00022553"/>
    </source>
</evidence>
<dbReference type="PANTHER" id="PTHR31806:SF1">
    <property type="entry name" value="PURINE-CYTOSINE PERMEASE FCY2-RELATED"/>
    <property type="match status" value="1"/>
</dbReference>
<proteinExistence type="inferred from homology"/>
<feature type="region of interest" description="Disordered" evidence="9">
    <location>
        <begin position="1"/>
        <end position="31"/>
    </location>
</feature>
<dbReference type="AlphaFoldDB" id="A0A067PGL8"/>
<feature type="transmembrane region" description="Helical" evidence="10">
    <location>
        <begin position="385"/>
        <end position="405"/>
    </location>
</feature>
<evidence type="ECO:0000256" key="2">
    <source>
        <dbReference type="ARBA" id="ARBA00008974"/>
    </source>
</evidence>
<keyword evidence="4" id="KW-0597">Phosphoprotein</keyword>
<dbReference type="Pfam" id="PF02133">
    <property type="entry name" value="Transp_cyt_pur"/>
    <property type="match status" value="1"/>
</dbReference>
<dbReference type="InterPro" id="IPR001248">
    <property type="entry name" value="Pur-cyt_permease"/>
</dbReference>
<comment type="subcellular location">
    <subcellularLocation>
        <location evidence="1">Membrane</location>
        <topology evidence="1">Multi-pass membrane protein</topology>
    </subcellularLocation>
</comment>
<dbReference type="GO" id="GO:0005886">
    <property type="term" value="C:plasma membrane"/>
    <property type="evidence" value="ECO:0007669"/>
    <property type="project" value="TreeGrafter"/>
</dbReference>
<organism evidence="11 12">
    <name type="scientific">Jaapia argillacea MUCL 33604</name>
    <dbReference type="NCBI Taxonomy" id="933084"/>
    <lineage>
        <taxon>Eukaryota</taxon>
        <taxon>Fungi</taxon>
        <taxon>Dikarya</taxon>
        <taxon>Basidiomycota</taxon>
        <taxon>Agaricomycotina</taxon>
        <taxon>Agaricomycetes</taxon>
        <taxon>Agaricomycetidae</taxon>
        <taxon>Jaapiales</taxon>
        <taxon>Jaapiaceae</taxon>
        <taxon>Jaapia</taxon>
    </lineage>
</organism>
<keyword evidence="6 10" id="KW-1133">Transmembrane helix</keyword>
<dbReference type="STRING" id="933084.A0A067PGL8"/>
<evidence type="ECO:0000256" key="7">
    <source>
        <dbReference type="ARBA" id="ARBA00023136"/>
    </source>
</evidence>
<name>A0A067PGL8_9AGAM</name>
<keyword evidence="12" id="KW-1185">Reference proteome</keyword>
<keyword evidence="7 8" id="KW-0472">Membrane</keyword>
<feature type="transmembrane region" description="Helical" evidence="10">
    <location>
        <begin position="300"/>
        <end position="318"/>
    </location>
</feature>
<reference evidence="12" key="1">
    <citation type="journal article" date="2014" name="Proc. Natl. Acad. Sci. U.S.A.">
        <title>Extensive sampling of basidiomycete genomes demonstrates inadequacy of the white-rot/brown-rot paradigm for wood decay fungi.</title>
        <authorList>
            <person name="Riley R."/>
            <person name="Salamov A.A."/>
            <person name="Brown D.W."/>
            <person name="Nagy L.G."/>
            <person name="Floudas D."/>
            <person name="Held B.W."/>
            <person name="Levasseur A."/>
            <person name="Lombard V."/>
            <person name="Morin E."/>
            <person name="Otillar R."/>
            <person name="Lindquist E.A."/>
            <person name="Sun H."/>
            <person name="LaButti K.M."/>
            <person name="Schmutz J."/>
            <person name="Jabbour D."/>
            <person name="Luo H."/>
            <person name="Baker S.E."/>
            <person name="Pisabarro A.G."/>
            <person name="Walton J.D."/>
            <person name="Blanchette R.A."/>
            <person name="Henrissat B."/>
            <person name="Martin F."/>
            <person name="Cullen D."/>
            <person name="Hibbett D.S."/>
            <person name="Grigoriev I.V."/>
        </authorList>
    </citation>
    <scope>NUCLEOTIDE SEQUENCE [LARGE SCALE GENOMIC DNA]</scope>
    <source>
        <strain evidence="12">MUCL 33604</strain>
    </source>
</reference>
<dbReference type="Gene3D" id="1.10.4160.10">
    <property type="entry name" value="Hydantoin permease"/>
    <property type="match status" value="1"/>
</dbReference>
<dbReference type="PANTHER" id="PTHR31806">
    <property type="entry name" value="PURINE-CYTOSINE PERMEASE FCY2-RELATED"/>
    <property type="match status" value="1"/>
</dbReference>
<feature type="transmembrane region" description="Helical" evidence="10">
    <location>
        <begin position="460"/>
        <end position="481"/>
    </location>
</feature>
<dbReference type="GO" id="GO:0000329">
    <property type="term" value="C:fungal-type vacuole membrane"/>
    <property type="evidence" value="ECO:0007669"/>
    <property type="project" value="TreeGrafter"/>
</dbReference>
<sequence length="527" mass="57467">MASEGHSSLEKLPPSDHDVEKQPHHPSHPISTVVELEALDDGVPRTKGIFAKMWAVVQALDKFGVEARGIERVPPEDRPQQNVWDCFTMWCAANTTISTFSLGTLGASIFELGFRDAALSIIFFNLLSTIPVAYFSIYGARTGLRQMVFSRFSFGYWVCMFPGVLNVIATIGWSTINSIVGGQTLRAVSSTHQIPVWAGILIIAILTLLPPFAGYKFVHTYERWSWIAPAIIFFIMLGEGKKYMSVGAWGGTGPIEAASVLSFGSSIVGFGLGWVSYAADYTVNLPEDTPGWKIFTATYLGLNIPLILIEILGAAFMTTLPNQPDWAARYDSDGIGGLIAAGLSPIGGFGRFLTVIMGLSIVANNIPNIYSLSLTCQIFGPLFQAVPRLFITLIGTGVYIVLSIVGANHFETWLDTLLVLLSYWLAIYASIVVEEHLIFRRNDWGKYDFEAINKIGMLPVGFAAAFALGCGIMGAVLGMAQTWYVGVLGRKIGLPEFGGDIGFELACAFAGIAYPPLRYLEKKYFGR</sequence>